<dbReference type="InterPro" id="IPR000719">
    <property type="entry name" value="Prot_kinase_dom"/>
</dbReference>
<evidence type="ECO:0000256" key="9">
    <source>
        <dbReference type="ARBA" id="ARBA00022989"/>
    </source>
</evidence>
<dbReference type="InterPro" id="IPR011009">
    <property type="entry name" value="Kinase-like_dom_sf"/>
</dbReference>
<keyword evidence="13" id="KW-1185">Reference proteome</keyword>
<dbReference type="PROSITE" id="PS00108">
    <property type="entry name" value="PROTEIN_KINASE_ST"/>
    <property type="match status" value="1"/>
</dbReference>
<keyword evidence="11" id="KW-0325">Glycoprotein</keyword>
<gene>
    <name evidence="14" type="primary">LOC107800313</name>
</gene>
<reference evidence="14" key="2">
    <citation type="submission" date="2025-08" db="UniProtKB">
        <authorList>
            <consortium name="RefSeq"/>
        </authorList>
    </citation>
    <scope>IDENTIFICATION</scope>
    <source>
        <tissue evidence="14">Leaf</tissue>
    </source>
</reference>
<dbReference type="InterPro" id="IPR017441">
    <property type="entry name" value="Protein_kinase_ATP_BS"/>
</dbReference>
<dbReference type="RefSeq" id="XP_016478953.2">
    <property type="nucleotide sequence ID" value="XM_016623467.2"/>
</dbReference>
<keyword evidence="4" id="KW-0812">Transmembrane</keyword>
<dbReference type="CDD" id="cd14066">
    <property type="entry name" value="STKc_IRAK"/>
    <property type="match status" value="1"/>
</dbReference>
<dbReference type="InterPro" id="IPR008271">
    <property type="entry name" value="Ser/Thr_kinase_AS"/>
</dbReference>
<dbReference type="OrthoDB" id="544400at2759"/>
<dbReference type="KEGG" id="nta:107800313"/>
<comment type="subcellular location">
    <subcellularLocation>
        <location evidence="1">Membrane</location>
        <topology evidence="1">Single-pass type I membrane protein</topology>
    </subcellularLocation>
</comment>
<dbReference type="SUPFAM" id="SSF56112">
    <property type="entry name" value="Protein kinase-like (PK-like)"/>
    <property type="match status" value="1"/>
</dbReference>
<evidence type="ECO:0000256" key="12">
    <source>
        <dbReference type="PROSITE-ProRule" id="PRU10141"/>
    </source>
</evidence>
<dbReference type="GO" id="GO:0016020">
    <property type="term" value="C:membrane"/>
    <property type="evidence" value="ECO:0007669"/>
    <property type="project" value="UniProtKB-SubCell"/>
</dbReference>
<keyword evidence="2" id="KW-0723">Serine/threonine-protein kinase</keyword>
<evidence type="ECO:0000313" key="14">
    <source>
        <dbReference type="RefSeq" id="XP_016478953.2"/>
    </source>
</evidence>
<protein>
    <submittedName>
        <fullName evidence="14">LEAF RUST 10 DISEASE-RESISTANCE LOCUS RECEPTOR-LIKE PROTEIN KINASE-like 2.1 isoform X1</fullName>
    </submittedName>
</protein>
<dbReference type="PANTHER" id="PTHR27009">
    <property type="entry name" value="RUST RESISTANCE KINASE LR10-RELATED"/>
    <property type="match status" value="1"/>
</dbReference>
<dbReference type="InterPro" id="IPR045874">
    <property type="entry name" value="LRK10/LRL21-25-like"/>
</dbReference>
<reference evidence="13" key="1">
    <citation type="journal article" date="2014" name="Nat. Commun.">
        <title>The tobacco genome sequence and its comparison with those of tomato and potato.</title>
        <authorList>
            <person name="Sierro N."/>
            <person name="Battey J.N."/>
            <person name="Ouadi S."/>
            <person name="Bakaher N."/>
            <person name="Bovet L."/>
            <person name="Willig A."/>
            <person name="Goepfert S."/>
            <person name="Peitsch M.C."/>
            <person name="Ivanov N.V."/>
        </authorList>
    </citation>
    <scope>NUCLEOTIDE SEQUENCE [LARGE SCALE GENOMIC DNA]</scope>
</reference>
<dbReference type="InterPro" id="IPR025287">
    <property type="entry name" value="WAK_GUB"/>
</dbReference>
<evidence type="ECO:0000256" key="1">
    <source>
        <dbReference type="ARBA" id="ARBA00004479"/>
    </source>
</evidence>
<dbReference type="Gene3D" id="1.10.510.10">
    <property type="entry name" value="Transferase(Phosphotransferase) domain 1"/>
    <property type="match status" value="1"/>
</dbReference>
<keyword evidence="6 12" id="KW-0547">Nucleotide-binding</keyword>
<dbReference type="FunFam" id="3.30.200.20:FF:000178">
    <property type="entry name" value="serine/threonine-protein kinase PBS1-like"/>
    <property type="match status" value="1"/>
</dbReference>
<dbReference type="GO" id="GO:0030247">
    <property type="term" value="F:polysaccharide binding"/>
    <property type="evidence" value="ECO:0007669"/>
    <property type="project" value="InterPro"/>
</dbReference>
<dbReference type="Proteomes" id="UP000790787">
    <property type="component" value="Chromosome 22"/>
</dbReference>
<dbReference type="GeneID" id="107800313"/>
<dbReference type="PaxDb" id="4097-A0A1S4AR35"/>
<dbReference type="AlphaFoldDB" id="A0A1S4AR35"/>
<keyword evidence="8 12" id="KW-0067">ATP-binding</keyword>
<proteinExistence type="predicted"/>
<evidence type="ECO:0000256" key="2">
    <source>
        <dbReference type="ARBA" id="ARBA00022527"/>
    </source>
</evidence>
<evidence type="ECO:0000256" key="5">
    <source>
        <dbReference type="ARBA" id="ARBA00022729"/>
    </source>
</evidence>
<organism evidence="13 14">
    <name type="scientific">Nicotiana tabacum</name>
    <name type="common">Common tobacco</name>
    <dbReference type="NCBI Taxonomy" id="4097"/>
    <lineage>
        <taxon>Eukaryota</taxon>
        <taxon>Viridiplantae</taxon>
        <taxon>Streptophyta</taxon>
        <taxon>Embryophyta</taxon>
        <taxon>Tracheophyta</taxon>
        <taxon>Spermatophyta</taxon>
        <taxon>Magnoliopsida</taxon>
        <taxon>eudicotyledons</taxon>
        <taxon>Gunneridae</taxon>
        <taxon>Pentapetalae</taxon>
        <taxon>asterids</taxon>
        <taxon>lamiids</taxon>
        <taxon>Solanales</taxon>
        <taxon>Solanaceae</taxon>
        <taxon>Nicotianoideae</taxon>
        <taxon>Nicotianeae</taxon>
        <taxon>Nicotiana</taxon>
    </lineage>
</organism>
<evidence type="ECO:0000256" key="8">
    <source>
        <dbReference type="ARBA" id="ARBA00022840"/>
    </source>
</evidence>
<evidence type="ECO:0000256" key="11">
    <source>
        <dbReference type="ARBA" id="ARBA00023180"/>
    </source>
</evidence>
<dbReference type="SMR" id="A0A1S4AR35"/>
<evidence type="ECO:0000256" key="4">
    <source>
        <dbReference type="ARBA" id="ARBA00022692"/>
    </source>
</evidence>
<evidence type="ECO:0000256" key="10">
    <source>
        <dbReference type="ARBA" id="ARBA00023136"/>
    </source>
</evidence>
<evidence type="ECO:0000313" key="13">
    <source>
        <dbReference type="Proteomes" id="UP000790787"/>
    </source>
</evidence>
<dbReference type="GO" id="GO:0004674">
    <property type="term" value="F:protein serine/threonine kinase activity"/>
    <property type="evidence" value="ECO:0007669"/>
    <property type="project" value="UniProtKB-KW"/>
</dbReference>
<keyword evidence="10" id="KW-0472">Membrane</keyword>
<dbReference type="Gene3D" id="3.30.200.20">
    <property type="entry name" value="Phosphorylase Kinase, domain 1"/>
    <property type="match status" value="1"/>
</dbReference>
<keyword evidence="9" id="KW-1133">Transmembrane helix</keyword>
<sequence length="711" mass="80130">MSGGTKFLSVLTILIFLQLSDTPFAKQNQRCAPSSCGHIKNISYPFRLKTDPKHCGDEKYELSCKGNRTILTIFTFLDSLNATYSWNAVDSLNYYVQAINYDNSTIRLVDPGIREQVVCSLPQHSITDYTFFTPSFQYDFFKSDGSDAPLAVKIAIFSCPFAMNSPAFVEITNCLNRSDASNVSSKGHTYAATGNLYPSDLGVGCSVNLMSLTSRPTIDDANVYISILELHNALAYGFELSWFSVYCNNCPNIYECVGENSRNVRCLEINCKDYNFRFFKVHTCENSRDVRCEDYTCKVYNFEFFKTLCGHKRHVLSVLISVLAGIIPWILGDIVVAKIILFPCIFVFLMIELRRRHLSIFDAIESFLHSEHNFMPIQYPYSNIRKMTRNFKEKVGQGGYGSVYKGKLRSGPDVAVKILTKPKADGQDFINEVATIGRIHHVNVVQLIGYCAERSKRALVYDFMPNGSLDKYITPREGGTLLSWQRKSEIALGVARGIEYLHRGCDIQILHFDIKPHNILLDENFVPKISDFGLAKLYPTDNSIVTLTAARGTIGYVAPELINRSIGPISYKADVYSFGMLLIEIAGMKGNSAAREDMSSQYFPHWIYDQFDKEKEIEVLDETHDDEMIIKKLTLVALWCIQMNPLDRPSMTKVVEMLEGELQALQTPPRPFESLQPSPLEFNLSSSLGSTESMILVENCSDSAKVDVIIG</sequence>
<evidence type="ECO:0000256" key="3">
    <source>
        <dbReference type="ARBA" id="ARBA00022679"/>
    </source>
</evidence>
<keyword evidence="3" id="KW-0808">Transferase</keyword>
<keyword evidence="7" id="KW-0418">Kinase</keyword>
<dbReference type="PROSITE" id="PS50011">
    <property type="entry name" value="PROTEIN_KINASE_DOM"/>
    <property type="match status" value="1"/>
</dbReference>
<name>A0A1S4AR35_TOBAC</name>
<evidence type="ECO:0000256" key="6">
    <source>
        <dbReference type="ARBA" id="ARBA00022741"/>
    </source>
</evidence>
<dbReference type="GO" id="GO:0005524">
    <property type="term" value="F:ATP binding"/>
    <property type="evidence" value="ECO:0007669"/>
    <property type="project" value="UniProtKB-UniRule"/>
</dbReference>
<dbReference type="FunFam" id="1.10.510.10:FF:000590">
    <property type="entry name" value="PR5-like receptor kinase"/>
    <property type="match status" value="1"/>
</dbReference>
<accession>A0A1S4AR35</accession>
<dbReference type="Pfam" id="PF00069">
    <property type="entry name" value="Pkinase"/>
    <property type="match status" value="1"/>
</dbReference>
<dbReference type="RefSeq" id="XP_016478953.1">
    <property type="nucleotide sequence ID" value="XM_016623467.1"/>
</dbReference>
<dbReference type="Pfam" id="PF13947">
    <property type="entry name" value="GUB_WAK_bind"/>
    <property type="match status" value="1"/>
</dbReference>
<dbReference type="PROSITE" id="PS00107">
    <property type="entry name" value="PROTEIN_KINASE_ATP"/>
    <property type="match status" value="1"/>
</dbReference>
<dbReference type="SMART" id="SM00220">
    <property type="entry name" value="S_TKc"/>
    <property type="match status" value="1"/>
</dbReference>
<evidence type="ECO:0000256" key="7">
    <source>
        <dbReference type="ARBA" id="ARBA00022777"/>
    </source>
</evidence>
<keyword evidence="5" id="KW-0732">Signal</keyword>